<dbReference type="AlphaFoldDB" id="K2GSN1"/>
<sequence length="153" mass="18312">MINFPINAVHIHLLLNHFPVVLSVIWPVILVVWLFLNKKEVINTSLFIFIFVSLLSIPIYFSWGQAAWPVSAVSWVNLQALVMHYKVATYTFYVLLVLWFLSILTIYLNWNNNKFKFFYYIVLIFSILVLWWVSLTWYYGWAIRHTEIYDQAN</sequence>
<proteinExistence type="predicted"/>
<evidence type="ECO:0000313" key="1">
    <source>
        <dbReference type="EMBL" id="EKE26335.1"/>
    </source>
</evidence>
<comment type="caution">
    <text evidence="1">The sequence shown here is derived from an EMBL/GenBank/DDBJ whole genome shotgun (WGS) entry which is preliminary data.</text>
</comment>
<accession>K2GSN1</accession>
<name>K2GSN1_9BACT</name>
<protein>
    <submittedName>
        <fullName evidence="1">Uncharacterized protein</fullName>
    </submittedName>
</protein>
<reference evidence="1" key="1">
    <citation type="journal article" date="2012" name="Science">
        <title>Fermentation, hydrogen, and sulfur metabolism in multiple uncultivated bacterial phyla.</title>
        <authorList>
            <person name="Wrighton K.C."/>
            <person name="Thomas B.C."/>
            <person name="Sharon I."/>
            <person name="Miller C.S."/>
            <person name="Castelle C.J."/>
            <person name="VerBerkmoes N.C."/>
            <person name="Wilkins M.J."/>
            <person name="Hettich R.L."/>
            <person name="Lipton M.S."/>
            <person name="Williams K.H."/>
            <person name="Long P.E."/>
            <person name="Banfield J.F."/>
        </authorList>
    </citation>
    <scope>NUCLEOTIDE SEQUENCE [LARGE SCALE GENOMIC DNA]</scope>
</reference>
<organism evidence="1">
    <name type="scientific">uncultured bacterium</name>
    <name type="common">gcode 4</name>
    <dbReference type="NCBI Taxonomy" id="1234023"/>
    <lineage>
        <taxon>Bacteria</taxon>
        <taxon>environmental samples</taxon>
    </lineage>
</organism>
<dbReference type="EMBL" id="AMFJ01000840">
    <property type="protein sequence ID" value="EKE26335.1"/>
    <property type="molecule type" value="Genomic_DNA"/>
</dbReference>
<gene>
    <name evidence="1" type="ORF">ACD_4C00324G0001</name>
</gene>